<proteinExistence type="predicted"/>
<sequence length="165" mass="18852">MDFAKSLPWQANSFKSTLSRHDILLASSSLATDLASTSVAWIREHFPMFRHARDPAYIEDLPLAARWLLHRETTMETTYHYHGMLDDLHLTSYTRCIRDMAVLEPYLPDRVLRQFGVVQLVPGPPLVPLRDSRGVNETKFTNPILSNSKSCHPSSLNAVVRTEYN</sequence>
<keyword evidence="2" id="KW-1185">Reference proteome</keyword>
<gene>
    <name evidence="1" type="ORF">RHMOL_Rhmol08G0158800</name>
</gene>
<dbReference type="Proteomes" id="UP001062846">
    <property type="component" value="Chromosome 8"/>
</dbReference>
<comment type="caution">
    <text evidence="1">The sequence shown here is derived from an EMBL/GenBank/DDBJ whole genome shotgun (WGS) entry which is preliminary data.</text>
</comment>
<name>A0ACC0MP38_RHOML</name>
<evidence type="ECO:0000313" key="1">
    <source>
        <dbReference type="EMBL" id="KAI8542695.1"/>
    </source>
</evidence>
<reference evidence="1" key="1">
    <citation type="submission" date="2022-02" db="EMBL/GenBank/DDBJ databases">
        <title>Plant Genome Project.</title>
        <authorList>
            <person name="Zhang R.-G."/>
        </authorList>
    </citation>
    <scope>NUCLEOTIDE SEQUENCE</scope>
    <source>
        <strain evidence="1">AT1</strain>
    </source>
</reference>
<dbReference type="EMBL" id="CM046395">
    <property type="protein sequence ID" value="KAI8542695.1"/>
    <property type="molecule type" value="Genomic_DNA"/>
</dbReference>
<evidence type="ECO:0000313" key="2">
    <source>
        <dbReference type="Proteomes" id="UP001062846"/>
    </source>
</evidence>
<organism evidence="1 2">
    <name type="scientific">Rhododendron molle</name>
    <name type="common">Chinese azalea</name>
    <name type="synonym">Azalea mollis</name>
    <dbReference type="NCBI Taxonomy" id="49168"/>
    <lineage>
        <taxon>Eukaryota</taxon>
        <taxon>Viridiplantae</taxon>
        <taxon>Streptophyta</taxon>
        <taxon>Embryophyta</taxon>
        <taxon>Tracheophyta</taxon>
        <taxon>Spermatophyta</taxon>
        <taxon>Magnoliopsida</taxon>
        <taxon>eudicotyledons</taxon>
        <taxon>Gunneridae</taxon>
        <taxon>Pentapetalae</taxon>
        <taxon>asterids</taxon>
        <taxon>Ericales</taxon>
        <taxon>Ericaceae</taxon>
        <taxon>Ericoideae</taxon>
        <taxon>Rhodoreae</taxon>
        <taxon>Rhododendron</taxon>
    </lineage>
</organism>
<accession>A0ACC0MP38</accession>
<protein>
    <submittedName>
        <fullName evidence="1">Uncharacterized protein</fullName>
    </submittedName>
</protein>